<feature type="transmembrane region" description="Helical" evidence="1">
    <location>
        <begin position="211"/>
        <end position="228"/>
    </location>
</feature>
<dbReference type="EMBL" id="AZDA01000046">
    <property type="protein sequence ID" value="KRK39130.1"/>
    <property type="molecule type" value="Genomic_DNA"/>
</dbReference>
<feature type="transmembrane region" description="Helical" evidence="1">
    <location>
        <begin position="138"/>
        <end position="159"/>
    </location>
</feature>
<accession>A0A0R1H6N8</accession>
<keyword evidence="1" id="KW-0812">Transmembrane</keyword>
<dbReference type="Proteomes" id="UP000051461">
    <property type="component" value="Unassembled WGS sequence"/>
</dbReference>
<dbReference type="AlphaFoldDB" id="A0A0R1H6N8"/>
<keyword evidence="1" id="KW-1133">Transmembrane helix</keyword>
<feature type="transmembrane region" description="Helical" evidence="1">
    <location>
        <begin position="12"/>
        <end position="31"/>
    </location>
</feature>
<keyword evidence="1" id="KW-0472">Membrane</keyword>
<sequence>MKQAVAKFKKYLSPALFAVLLAAIIVGWLLFVPPIHGLADNGDFYRAINSNGMYKLHDTYLDYVAPKYGIYQYFNENHAAIFSSQPVFVKTALFLNQVFYSHKVFDIRFMGLVYYGLFLGAIYLLTKALVVSERRFRSYVIAALVVLVFGDSSFTLYFNTFFAEPEMYLMLIYAVAALLLLARHCYQRQWPLIVLYFVATSLLVTSKQQNAPLALSFMVGALGLLMLVQSKVRRLALAGLMAVLLAAGVYTYSNINSYFSDINNYHAFTHGVLLYSDQDVSQEIKKFGISEQFGLMRSEDYYTEKYTALKPSSKYVSHQLLSKYNLPWLFKYYALHPKQFEALLDVAARDFMITQVKATGDYVKAAGHKPRAQLTFFTTYSALMGAFFPRPVCLYFIASGKLHWGIWH</sequence>
<protein>
    <recommendedName>
        <fullName evidence="4">Glycosyltransferase RgtA/B/C/D-like domain-containing protein</fullName>
    </recommendedName>
</protein>
<proteinExistence type="predicted"/>
<comment type="caution">
    <text evidence="2">The sequence shown here is derived from an EMBL/GenBank/DDBJ whole genome shotgun (WGS) entry which is preliminary data.</text>
</comment>
<dbReference type="RefSeq" id="WP_338040258.1">
    <property type="nucleotide sequence ID" value="NZ_AZDA01000046.1"/>
</dbReference>
<dbReference type="PATRIC" id="fig|1423726.3.peg.2960"/>
<reference evidence="2 3" key="1">
    <citation type="journal article" date="2015" name="Genome Announc.">
        <title>Expanding the biotechnology potential of lactobacilli through comparative genomics of 213 strains and associated genera.</title>
        <authorList>
            <person name="Sun Z."/>
            <person name="Harris H.M."/>
            <person name="McCann A."/>
            <person name="Guo C."/>
            <person name="Argimon S."/>
            <person name="Zhang W."/>
            <person name="Yang X."/>
            <person name="Jeffery I.B."/>
            <person name="Cooney J.C."/>
            <person name="Kagawa T.F."/>
            <person name="Liu W."/>
            <person name="Song Y."/>
            <person name="Salvetti E."/>
            <person name="Wrobel A."/>
            <person name="Rasinkangas P."/>
            <person name="Parkhill J."/>
            <person name="Rea M.C."/>
            <person name="O'Sullivan O."/>
            <person name="Ritari J."/>
            <person name="Douillard F.P."/>
            <person name="Paul Ross R."/>
            <person name="Yang R."/>
            <person name="Briner A.E."/>
            <person name="Felis G.E."/>
            <person name="de Vos W.M."/>
            <person name="Barrangou R."/>
            <person name="Klaenhammer T.R."/>
            <person name="Caufield P.W."/>
            <person name="Cui Y."/>
            <person name="Zhang H."/>
            <person name="O'Toole P.W."/>
        </authorList>
    </citation>
    <scope>NUCLEOTIDE SEQUENCE [LARGE SCALE GENOMIC DNA]</scope>
    <source>
        <strain evidence="2 3">DSM 20003</strain>
    </source>
</reference>
<name>A0A0R1H6N8_9LACO</name>
<evidence type="ECO:0008006" key="4">
    <source>
        <dbReference type="Google" id="ProtNLM"/>
    </source>
</evidence>
<evidence type="ECO:0000313" key="3">
    <source>
        <dbReference type="Proteomes" id="UP000051461"/>
    </source>
</evidence>
<feature type="transmembrane region" description="Helical" evidence="1">
    <location>
        <begin position="165"/>
        <end position="182"/>
    </location>
</feature>
<evidence type="ECO:0000313" key="2">
    <source>
        <dbReference type="EMBL" id="KRK39130.1"/>
    </source>
</evidence>
<organism evidence="2 3">
    <name type="scientific">Loigolactobacillus bifermentans DSM 20003</name>
    <dbReference type="NCBI Taxonomy" id="1423726"/>
    <lineage>
        <taxon>Bacteria</taxon>
        <taxon>Bacillati</taxon>
        <taxon>Bacillota</taxon>
        <taxon>Bacilli</taxon>
        <taxon>Lactobacillales</taxon>
        <taxon>Lactobacillaceae</taxon>
        <taxon>Loigolactobacillus</taxon>
    </lineage>
</organism>
<feature type="transmembrane region" description="Helical" evidence="1">
    <location>
        <begin position="107"/>
        <end position="126"/>
    </location>
</feature>
<evidence type="ECO:0000256" key="1">
    <source>
        <dbReference type="SAM" id="Phobius"/>
    </source>
</evidence>
<gene>
    <name evidence="2" type="ORF">FC07_GL002851</name>
</gene>
<dbReference type="STRING" id="1423726.FC07_GL002851"/>
<keyword evidence="3" id="KW-1185">Reference proteome</keyword>
<feature type="transmembrane region" description="Helical" evidence="1">
    <location>
        <begin position="189"/>
        <end position="205"/>
    </location>
</feature>
<feature type="transmembrane region" description="Helical" evidence="1">
    <location>
        <begin position="235"/>
        <end position="253"/>
    </location>
</feature>